<protein>
    <submittedName>
        <fullName evidence="1">Pentatricopeptide repeat-containing protein 2</fullName>
    </submittedName>
</protein>
<evidence type="ECO:0000313" key="2">
    <source>
        <dbReference type="Proteomes" id="UP000250275"/>
    </source>
</evidence>
<keyword evidence="2" id="KW-1185">Reference proteome</keyword>
<dbReference type="GO" id="GO:0050684">
    <property type="term" value="P:regulation of mRNA processing"/>
    <property type="evidence" value="ECO:0007669"/>
    <property type="project" value="InterPro"/>
</dbReference>
<dbReference type="AlphaFoldDB" id="A0A310S6R9"/>
<dbReference type="GO" id="GO:0007005">
    <property type="term" value="P:mitochondrion organization"/>
    <property type="evidence" value="ECO:0007669"/>
    <property type="project" value="TreeGrafter"/>
</dbReference>
<proteinExistence type="predicted"/>
<reference evidence="1 2" key="1">
    <citation type="submission" date="2015-07" db="EMBL/GenBank/DDBJ databases">
        <title>The genome of Eufriesea mexicana.</title>
        <authorList>
            <person name="Pan H."/>
            <person name="Kapheim K."/>
        </authorList>
    </citation>
    <scope>NUCLEOTIDE SEQUENCE [LARGE SCALE GENOMIC DNA]</scope>
    <source>
        <strain evidence="1">0111107269</strain>
        <tissue evidence="1">Whole body</tissue>
    </source>
</reference>
<dbReference type="EMBL" id="KQ815368">
    <property type="protein sequence ID" value="OAD46928.1"/>
    <property type="molecule type" value="Genomic_DNA"/>
</dbReference>
<dbReference type="PANTHER" id="PTHR14700">
    <property type="entry name" value="PENTATRICOPEPTIDE REPEAT-CONTAINING PROTEIN 2, MITOCHONDRIAL"/>
    <property type="match status" value="1"/>
</dbReference>
<gene>
    <name evidence="1" type="ORF">WN48_08946</name>
</gene>
<dbReference type="InterPro" id="IPR034629">
    <property type="entry name" value="PTCD2"/>
</dbReference>
<dbReference type="GO" id="GO:0003723">
    <property type="term" value="F:RNA binding"/>
    <property type="evidence" value="ECO:0007669"/>
    <property type="project" value="TreeGrafter"/>
</dbReference>
<dbReference type="Proteomes" id="UP000250275">
    <property type="component" value="Unassembled WGS sequence"/>
</dbReference>
<dbReference type="PANTHER" id="PTHR14700:SF0">
    <property type="entry name" value="PENTATRICOPEPTIDE REPEAT-CONTAINING PROTEIN 2, MITOCHONDRIAL"/>
    <property type="match status" value="1"/>
</dbReference>
<sequence length="298" mass="34958">MQETCDSENGIVYSEDLKAMLHLAKATDQDMDLLDKMLRKYVANQRITGFGSYRFGPAFMRMYYHLDQPKYALKAFMDPEFDDTYNYRVVYRILISLLYKHKMFDEIKSTFEHVLNTKGSTFIGSNFIIIYAVCLIENTRESMQYALKYWHYNTNTIHGPRSRAIMAALALKQNSPEMALNIINSGPVEQVISIRSLKIMTYVQLGRYIQIIPILKRVLENENSYYQAIFADAIYNLENKLDMENVPEATHIHTLIDEIKRRNLIQTGITLEEFILKPLIMKNNIQKMRDGNRRFSRQ</sequence>
<organism evidence="1 2">
    <name type="scientific">Eufriesea mexicana</name>
    <dbReference type="NCBI Taxonomy" id="516756"/>
    <lineage>
        <taxon>Eukaryota</taxon>
        <taxon>Metazoa</taxon>
        <taxon>Ecdysozoa</taxon>
        <taxon>Arthropoda</taxon>
        <taxon>Hexapoda</taxon>
        <taxon>Insecta</taxon>
        <taxon>Pterygota</taxon>
        <taxon>Neoptera</taxon>
        <taxon>Endopterygota</taxon>
        <taxon>Hymenoptera</taxon>
        <taxon>Apocrita</taxon>
        <taxon>Aculeata</taxon>
        <taxon>Apoidea</taxon>
        <taxon>Anthophila</taxon>
        <taxon>Apidae</taxon>
        <taxon>Eufriesea</taxon>
    </lineage>
</organism>
<dbReference type="GO" id="GO:0005739">
    <property type="term" value="C:mitochondrion"/>
    <property type="evidence" value="ECO:0007669"/>
    <property type="project" value="InterPro"/>
</dbReference>
<evidence type="ECO:0000313" key="1">
    <source>
        <dbReference type="EMBL" id="OAD46928.1"/>
    </source>
</evidence>
<name>A0A310S6R9_9HYME</name>
<feature type="non-terminal residue" evidence="1">
    <location>
        <position position="298"/>
    </location>
</feature>
<accession>A0A310S6R9</accession>
<dbReference type="OrthoDB" id="6073372at2759"/>